<proteinExistence type="predicted"/>
<evidence type="ECO:0000313" key="1">
    <source>
        <dbReference type="EMBL" id="EKD20269.1"/>
    </source>
</evidence>
<dbReference type="AlphaFoldDB" id="K1Y542"/>
<reference evidence="1 2" key="1">
    <citation type="journal article" date="2012" name="BMC Genomics">
        <title>Sequencing the genome of Marssonina brunnea reveals fungus-poplar co-evolution.</title>
        <authorList>
            <person name="Zhu S."/>
            <person name="Cao Y.-Z."/>
            <person name="Jiang C."/>
            <person name="Tan B.-Y."/>
            <person name="Wang Z."/>
            <person name="Feng S."/>
            <person name="Zhang L."/>
            <person name="Su X.-H."/>
            <person name="Brejova B."/>
            <person name="Vinar T."/>
            <person name="Xu M."/>
            <person name="Wang M.-X."/>
            <person name="Zhang S.-G."/>
            <person name="Huang M.-R."/>
            <person name="Wu R."/>
            <person name="Zhou Y."/>
        </authorList>
    </citation>
    <scope>NUCLEOTIDE SEQUENCE [LARGE SCALE GENOMIC DNA]</scope>
    <source>
        <strain evidence="1 2">MB_m1</strain>
    </source>
</reference>
<protein>
    <submittedName>
        <fullName evidence="1">Uncharacterized protein</fullName>
    </submittedName>
</protein>
<dbReference type="InParanoid" id="K1Y542"/>
<name>K1Y542_MARBU</name>
<dbReference type="HOGENOM" id="CLU_2158942_0_0_1"/>
<gene>
    <name evidence="1" type="ORF">MBM_00951</name>
</gene>
<dbReference type="EMBL" id="JH921429">
    <property type="protein sequence ID" value="EKD20269.1"/>
    <property type="molecule type" value="Genomic_DNA"/>
</dbReference>
<evidence type="ECO:0000313" key="2">
    <source>
        <dbReference type="Proteomes" id="UP000006753"/>
    </source>
</evidence>
<dbReference type="KEGG" id="mbe:MBM_00951"/>
<dbReference type="Proteomes" id="UP000006753">
    <property type="component" value="Unassembled WGS sequence"/>
</dbReference>
<dbReference type="GeneID" id="18756886"/>
<accession>K1Y542</accession>
<organism evidence="1 2">
    <name type="scientific">Marssonina brunnea f. sp. multigermtubi (strain MB_m1)</name>
    <name type="common">Marssonina leaf spot fungus</name>
    <dbReference type="NCBI Taxonomy" id="1072389"/>
    <lineage>
        <taxon>Eukaryota</taxon>
        <taxon>Fungi</taxon>
        <taxon>Dikarya</taxon>
        <taxon>Ascomycota</taxon>
        <taxon>Pezizomycotina</taxon>
        <taxon>Leotiomycetes</taxon>
        <taxon>Helotiales</taxon>
        <taxon>Drepanopezizaceae</taxon>
        <taxon>Drepanopeziza</taxon>
    </lineage>
</organism>
<keyword evidence="2" id="KW-1185">Reference proteome</keyword>
<dbReference type="RefSeq" id="XP_007288840.1">
    <property type="nucleotide sequence ID" value="XM_007288778.1"/>
</dbReference>
<sequence length="111" mass="12522">MAVRICFPWIAHQRNFTKIALQIQRKSAPDMPRIIRPQRQDEALSHESITMDKYSLVPLGASSIFPEMLTAIYAADVVELVEAHLSCKEGLRQTPALERSPNCIYNLPVSS</sequence>